<evidence type="ECO:0000313" key="3">
    <source>
        <dbReference type="Proteomes" id="UP000724657"/>
    </source>
</evidence>
<dbReference type="Proteomes" id="UP000724657">
    <property type="component" value="Unassembled WGS sequence"/>
</dbReference>
<organism evidence="2 3">
    <name type="scientific">Candidatus Fusobacterium pullicola</name>
    <dbReference type="NCBI Taxonomy" id="2838601"/>
    <lineage>
        <taxon>Bacteria</taxon>
        <taxon>Fusobacteriati</taxon>
        <taxon>Fusobacteriota</taxon>
        <taxon>Fusobacteriia</taxon>
        <taxon>Fusobacteriales</taxon>
        <taxon>Fusobacteriaceae</taxon>
        <taxon>Fusobacterium</taxon>
    </lineage>
</organism>
<feature type="domain" description="THIF-type NAD/FAD binding fold" evidence="1">
    <location>
        <begin position="2"/>
        <end position="123"/>
    </location>
</feature>
<comment type="caution">
    <text evidence="2">The sequence shown here is derived from an EMBL/GenBank/DDBJ whole genome shotgun (WGS) entry which is preliminary data.</text>
</comment>
<dbReference type="GO" id="GO:0016779">
    <property type="term" value="F:nucleotidyltransferase activity"/>
    <property type="evidence" value="ECO:0007669"/>
    <property type="project" value="UniProtKB-KW"/>
</dbReference>
<sequence length="178" mass="20081">MKIGIAGVGGIGSNVAMHLVRSGVKNLKFGDFDVIENSNLNRQFYFEEQVGKEKVEVLRENLTKISQGSYESEIIKFGKENLKNFFKDCNIIIDGFDKKEFKSLLLEEVFDGKKILIMVSGIGGIDSSNIQIVKKMKNLYIVGDMKSDISEFKTYSHKVNIVASKIVEIILKELEYAE</sequence>
<dbReference type="GO" id="GO:0061503">
    <property type="term" value="F:tRNA threonylcarbamoyladenosine dehydratase"/>
    <property type="evidence" value="ECO:0007669"/>
    <property type="project" value="TreeGrafter"/>
</dbReference>
<gene>
    <name evidence="2" type="primary">thiF</name>
    <name evidence="2" type="ORF">IAA47_08810</name>
</gene>
<dbReference type="InterPro" id="IPR045886">
    <property type="entry name" value="ThiF/MoeB/HesA"/>
</dbReference>
<name>A0A9E2KZA1_9FUSO</name>
<keyword evidence="2" id="KW-0548">Nucleotidyltransferase</keyword>
<dbReference type="InterPro" id="IPR000594">
    <property type="entry name" value="ThiF_NAD_FAD-bd"/>
</dbReference>
<dbReference type="EMBL" id="JAHLFN010000076">
    <property type="protein sequence ID" value="MBU3843061.1"/>
    <property type="molecule type" value="Genomic_DNA"/>
</dbReference>
<reference evidence="2" key="2">
    <citation type="submission" date="2021-04" db="EMBL/GenBank/DDBJ databases">
        <authorList>
            <person name="Gilroy R."/>
        </authorList>
    </citation>
    <scope>NUCLEOTIDE SEQUENCE</scope>
    <source>
        <strain evidence="2">A6-441</strain>
    </source>
</reference>
<dbReference type="GO" id="GO:0008641">
    <property type="term" value="F:ubiquitin-like modifier activating enzyme activity"/>
    <property type="evidence" value="ECO:0007669"/>
    <property type="project" value="InterPro"/>
</dbReference>
<proteinExistence type="predicted"/>
<dbReference type="GO" id="GO:0061504">
    <property type="term" value="P:cyclic threonylcarbamoyladenosine biosynthetic process"/>
    <property type="evidence" value="ECO:0007669"/>
    <property type="project" value="TreeGrafter"/>
</dbReference>
<evidence type="ECO:0000313" key="2">
    <source>
        <dbReference type="EMBL" id="MBU3843061.1"/>
    </source>
</evidence>
<dbReference type="AlphaFoldDB" id="A0A9E2KZA1"/>
<dbReference type="Gene3D" id="3.40.50.720">
    <property type="entry name" value="NAD(P)-binding Rossmann-like Domain"/>
    <property type="match status" value="1"/>
</dbReference>
<accession>A0A9E2KZA1</accession>
<dbReference type="PANTHER" id="PTHR43267:SF3">
    <property type="entry name" value="THIF PROTEIN"/>
    <property type="match status" value="1"/>
</dbReference>
<dbReference type="PANTHER" id="PTHR43267">
    <property type="entry name" value="TRNA THREONYLCARBAMOYLADENOSINE DEHYDRATASE"/>
    <property type="match status" value="1"/>
</dbReference>
<dbReference type="NCBIfam" id="NF006395">
    <property type="entry name" value="PRK08644.1"/>
    <property type="match status" value="1"/>
</dbReference>
<keyword evidence="2" id="KW-0808">Transferase</keyword>
<dbReference type="Pfam" id="PF00899">
    <property type="entry name" value="ThiF"/>
    <property type="match status" value="1"/>
</dbReference>
<dbReference type="InterPro" id="IPR035985">
    <property type="entry name" value="Ubiquitin-activating_enz"/>
</dbReference>
<dbReference type="SUPFAM" id="SSF69572">
    <property type="entry name" value="Activating enzymes of the ubiquitin-like proteins"/>
    <property type="match status" value="1"/>
</dbReference>
<protein>
    <submittedName>
        <fullName evidence="2">Sulfur carrier protein ThiS adenylyltransferase ThiF</fullName>
    </submittedName>
</protein>
<evidence type="ECO:0000259" key="1">
    <source>
        <dbReference type="Pfam" id="PF00899"/>
    </source>
</evidence>
<reference evidence="2" key="1">
    <citation type="journal article" date="2021" name="PeerJ">
        <title>Extensive microbial diversity within the chicken gut microbiome revealed by metagenomics and culture.</title>
        <authorList>
            <person name="Gilroy R."/>
            <person name="Ravi A."/>
            <person name="Getino M."/>
            <person name="Pursley I."/>
            <person name="Horton D.L."/>
            <person name="Alikhan N.F."/>
            <person name="Baker D."/>
            <person name="Gharbi K."/>
            <person name="Hall N."/>
            <person name="Watson M."/>
            <person name="Adriaenssens E.M."/>
            <person name="Foster-Nyarko E."/>
            <person name="Jarju S."/>
            <person name="Secka A."/>
            <person name="Antonio M."/>
            <person name="Oren A."/>
            <person name="Chaudhuri R.R."/>
            <person name="La Ragione R."/>
            <person name="Hildebrand F."/>
            <person name="Pallen M.J."/>
        </authorList>
    </citation>
    <scope>NUCLEOTIDE SEQUENCE</scope>
    <source>
        <strain evidence="2">A6-441</strain>
    </source>
</reference>